<evidence type="ECO:0000256" key="4">
    <source>
        <dbReference type="ARBA" id="ARBA00022692"/>
    </source>
</evidence>
<evidence type="ECO:0000256" key="7">
    <source>
        <dbReference type="ARBA" id="ARBA00024033"/>
    </source>
</evidence>
<keyword evidence="3" id="KW-0808">Transferase</keyword>
<dbReference type="InterPro" id="IPR018584">
    <property type="entry name" value="GT87"/>
</dbReference>
<feature type="transmembrane region" description="Helical" evidence="8">
    <location>
        <begin position="192"/>
        <end position="216"/>
    </location>
</feature>
<feature type="transmembrane region" description="Helical" evidence="8">
    <location>
        <begin position="223"/>
        <end position="250"/>
    </location>
</feature>
<keyword evidence="6 8" id="KW-0472">Membrane</keyword>
<evidence type="ECO:0000256" key="5">
    <source>
        <dbReference type="ARBA" id="ARBA00022989"/>
    </source>
</evidence>
<evidence type="ECO:0000256" key="3">
    <source>
        <dbReference type="ARBA" id="ARBA00022679"/>
    </source>
</evidence>
<reference evidence="9 10" key="1">
    <citation type="submission" date="2019-08" db="EMBL/GenBank/DDBJ databases">
        <authorList>
            <person name="Peeters C."/>
        </authorList>
    </citation>
    <scope>NUCLEOTIDE SEQUENCE [LARGE SCALE GENOMIC DNA]</scope>
    <source>
        <strain evidence="9 10">LMG 31109</strain>
    </source>
</reference>
<sequence>MTSKSSAAVEKTLRERRHWSEDRARIRLYSGAGLLCLVGVIVLWWYLHFLAANPKVGPIGLDFLPFWGASHFVLQGHPLDAYNVEIMSRAQIAALPYAEKMGGYMPWLYPPVMMLLLAPIALLPFAYAYVVYACIGYGAYYATLRRTAPWRDARLPTLGFPGAFIVLLAGQIALYTTAIAGASLVLLRKRPVLSGVFAGLLFIKPHIALLFPLALLCARQWRALAACVATVAFTTALAAAVFGAEVYAVFLHATDFARQSVVSGNAQIARVPTFFVTARMLGAPVILAAVVHGVVALAAVAVMADFWRRPGAFALRAATLVCASTLVSPYLYDYDLAILALVIAWYVRDGLARGWLRGEREWLVVLWLTPAFGLFGVLHVGFQFMPFITLATLLMLCRRRRRLTHVPDGPDAFDVPDGGAAVRRTGPTPAFTR</sequence>
<evidence type="ECO:0000313" key="10">
    <source>
        <dbReference type="Proteomes" id="UP000367825"/>
    </source>
</evidence>
<name>A0A5E4VX19_9BURK</name>
<dbReference type="OrthoDB" id="8962112at2"/>
<protein>
    <recommendedName>
        <fullName evidence="11">DUF2029 domain-containing protein</fullName>
    </recommendedName>
</protein>
<evidence type="ECO:0000256" key="8">
    <source>
        <dbReference type="SAM" id="Phobius"/>
    </source>
</evidence>
<dbReference type="AlphaFoldDB" id="A0A5E4VX19"/>
<dbReference type="GO" id="GO:0005886">
    <property type="term" value="C:plasma membrane"/>
    <property type="evidence" value="ECO:0007669"/>
    <property type="project" value="UniProtKB-SubCell"/>
</dbReference>
<evidence type="ECO:0000256" key="2">
    <source>
        <dbReference type="ARBA" id="ARBA00022475"/>
    </source>
</evidence>
<dbReference type="GO" id="GO:0016758">
    <property type="term" value="F:hexosyltransferase activity"/>
    <property type="evidence" value="ECO:0007669"/>
    <property type="project" value="InterPro"/>
</dbReference>
<gene>
    <name evidence="9" type="ORF">PNO31109_02871</name>
</gene>
<proteinExistence type="inferred from homology"/>
<dbReference type="RefSeq" id="WP_150556147.1">
    <property type="nucleotide sequence ID" value="NZ_CABPSC010000010.1"/>
</dbReference>
<feature type="transmembrane region" description="Helical" evidence="8">
    <location>
        <begin position="285"/>
        <end position="307"/>
    </location>
</feature>
<evidence type="ECO:0008006" key="11">
    <source>
        <dbReference type="Google" id="ProtNLM"/>
    </source>
</evidence>
<dbReference type="EMBL" id="CABPSC010000010">
    <property type="protein sequence ID" value="VVE15834.1"/>
    <property type="molecule type" value="Genomic_DNA"/>
</dbReference>
<evidence type="ECO:0000256" key="6">
    <source>
        <dbReference type="ARBA" id="ARBA00023136"/>
    </source>
</evidence>
<keyword evidence="2" id="KW-1003">Cell membrane</keyword>
<organism evidence="9 10">
    <name type="scientific">Pandoraea nosoerga</name>
    <dbReference type="NCBI Taxonomy" id="2508296"/>
    <lineage>
        <taxon>Bacteria</taxon>
        <taxon>Pseudomonadati</taxon>
        <taxon>Pseudomonadota</taxon>
        <taxon>Betaproteobacteria</taxon>
        <taxon>Burkholderiales</taxon>
        <taxon>Burkholderiaceae</taxon>
        <taxon>Pandoraea</taxon>
    </lineage>
</organism>
<keyword evidence="5 8" id="KW-1133">Transmembrane helix</keyword>
<dbReference type="Proteomes" id="UP000367825">
    <property type="component" value="Unassembled WGS sequence"/>
</dbReference>
<dbReference type="Pfam" id="PF09594">
    <property type="entry name" value="GT87"/>
    <property type="match status" value="1"/>
</dbReference>
<evidence type="ECO:0000313" key="9">
    <source>
        <dbReference type="EMBL" id="VVE15834.1"/>
    </source>
</evidence>
<comment type="subcellular location">
    <subcellularLocation>
        <location evidence="1">Cell membrane</location>
        <topology evidence="1">Multi-pass membrane protein</topology>
    </subcellularLocation>
</comment>
<feature type="transmembrane region" description="Helical" evidence="8">
    <location>
        <begin position="163"/>
        <end position="186"/>
    </location>
</feature>
<accession>A0A5E4VX19</accession>
<keyword evidence="10" id="KW-1185">Reference proteome</keyword>
<feature type="transmembrane region" description="Helical" evidence="8">
    <location>
        <begin position="367"/>
        <end position="396"/>
    </location>
</feature>
<feature type="transmembrane region" description="Helical" evidence="8">
    <location>
        <begin position="112"/>
        <end position="142"/>
    </location>
</feature>
<feature type="transmembrane region" description="Helical" evidence="8">
    <location>
        <begin position="319"/>
        <end position="347"/>
    </location>
</feature>
<comment type="similarity">
    <text evidence="7">Belongs to the glycosyltransferase 87 family.</text>
</comment>
<evidence type="ECO:0000256" key="1">
    <source>
        <dbReference type="ARBA" id="ARBA00004651"/>
    </source>
</evidence>
<feature type="transmembrane region" description="Helical" evidence="8">
    <location>
        <begin position="26"/>
        <end position="47"/>
    </location>
</feature>
<keyword evidence="4 8" id="KW-0812">Transmembrane</keyword>